<dbReference type="InterPro" id="IPR008927">
    <property type="entry name" value="6-PGluconate_DH-like_C_sf"/>
</dbReference>
<comment type="similarity">
    <text evidence="1 5">Belongs to the NAD-dependent glycerol-3-phosphate dehydrogenase family.</text>
</comment>
<dbReference type="InterPro" id="IPR006168">
    <property type="entry name" value="G3P_DH_NAD-dep"/>
</dbReference>
<dbReference type="PANTHER" id="PTHR11728:SF8">
    <property type="entry name" value="GLYCEROL-3-PHOSPHATE DEHYDROGENASE [NAD(+)]-RELATED"/>
    <property type="match status" value="1"/>
</dbReference>
<dbReference type="SUPFAM" id="SSF48179">
    <property type="entry name" value="6-phosphogluconate dehydrogenase C-terminal domain-like"/>
    <property type="match status" value="1"/>
</dbReference>
<evidence type="ECO:0000259" key="8">
    <source>
        <dbReference type="Pfam" id="PF07479"/>
    </source>
</evidence>
<dbReference type="InterPro" id="IPR006109">
    <property type="entry name" value="G3P_DH_NAD-dep_C"/>
</dbReference>
<dbReference type="GO" id="GO:0005975">
    <property type="term" value="P:carbohydrate metabolic process"/>
    <property type="evidence" value="ECO:0007669"/>
    <property type="project" value="InterPro"/>
</dbReference>
<gene>
    <name evidence="9" type="primary">GPD4</name>
</gene>
<feature type="domain" description="Glycerol-3-phosphate dehydrogenase NAD-dependent N-terminal" evidence="7">
    <location>
        <begin position="101"/>
        <end position="274"/>
    </location>
</feature>
<dbReference type="GO" id="GO:0005829">
    <property type="term" value="C:cytosol"/>
    <property type="evidence" value="ECO:0007669"/>
    <property type="project" value="TreeGrafter"/>
</dbReference>
<dbReference type="PROSITE" id="PS00957">
    <property type="entry name" value="NAD_G3PDH"/>
    <property type="match status" value="1"/>
</dbReference>
<dbReference type="EMBL" id="MK286925">
    <property type="protein sequence ID" value="QDL52596.1"/>
    <property type="molecule type" value="mRNA"/>
</dbReference>
<dbReference type="InterPro" id="IPR011128">
    <property type="entry name" value="G3P_DH_NAD-dep_N"/>
</dbReference>
<evidence type="ECO:0000256" key="6">
    <source>
        <dbReference type="RuleBase" id="RU361243"/>
    </source>
</evidence>
<dbReference type="Gene3D" id="1.10.1040.10">
    <property type="entry name" value="N-(1-d-carboxylethyl)-l-norvaline Dehydrogenase, domain 2"/>
    <property type="match status" value="1"/>
</dbReference>
<accession>A0A515EIT4</accession>
<dbReference type="PANTHER" id="PTHR11728">
    <property type="entry name" value="GLYCEROL-3-PHOSPHATE DEHYDROGENASE"/>
    <property type="match status" value="1"/>
</dbReference>
<evidence type="ECO:0000256" key="5">
    <source>
        <dbReference type="RuleBase" id="RU000437"/>
    </source>
</evidence>
<dbReference type="FunFam" id="1.10.1040.10:FF:000004">
    <property type="entry name" value="Glycerol-3-phosphate dehydrogenase [NAD(+)]"/>
    <property type="match status" value="1"/>
</dbReference>
<dbReference type="InterPro" id="IPR023214">
    <property type="entry name" value="HAD_sf"/>
</dbReference>
<sequence>MLMFVCKQGQPIRLKGFDMNHPATHAQGKPQAIARIRRQYPYNNVVMIGDGITDQEAVEATGGADIFICYGGVVERQNVASRSDWFVRSYDDLMRCLKRYKVAMVGSGAWACAAVRMVAQSTAEAAQSPASCFEPEVTMWVHEEKHSGRNLTEYINEHHENPVYLPGASLGENLIANNDLIETVRGADLIIFCAPHQFMHGICKQLAAAKVVNRGAKAISLTKGMRVRAEGPQLISQMVSRILGIDCSVLMGANIAGDIAREELSEAVIAYTSRDAGVLWQQLFQRPYFAINLLADVPGAEMCGTLKNIVAVGAGMGDGLGIGPNSKASILRQGLSEMRQFCKYISPSVRDDTFFESCGVADVIASCYGGRNRRVAEAWCQRRMAGDQLVSFDDLEKEMLNGQKLQGVLTSDEVQEILEARGWELNFPLFTTINRIIHGEVPPDMILRC</sequence>
<dbReference type="GO" id="GO:0051287">
    <property type="term" value="F:NAD binding"/>
    <property type="evidence" value="ECO:0007669"/>
    <property type="project" value="UniProtKB-UniRule"/>
</dbReference>
<organism evidence="9">
    <name type="scientific">Dunaliella salina</name>
    <name type="common">Green alga</name>
    <name type="synonym">Protococcus salinus</name>
    <dbReference type="NCBI Taxonomy" id="3046"/>
    <lineage>
        <taxon>Eukaryota</taxon>
        <taxon>Viridiplantae</taxon>
        <taxon>Chlorophyta</taxon>
        <taxon>core chlorophytes</taxon>
        <taxon>Chlorophyceae</taxon>
        <taxon>CS clade</taxon>
        <taxon>Chlamydomonadales</taxon>
        <taxon>Dunaliellaceae</taxon>
        <taxon>Dunaliella</taxon>
    </lineage>
</organism>
<dbReference type="NCBIfam" id="TIGR03376">
    <property type="entry name" value="glycerol3P_DH"/>
    <property type="match status" value="1"/>
</dbReference>
<evidence type="ECO:0000256" key="4">
    <source>
        <dbReference type="ARBA" id="ARBA00048683"/>
    </source>
</evidence>
<name>A0A515EIT4_DUNSA</name>
<keyword evidence="2 5" id="KW-0560">Oxidoreductase</keyword>
<dbReference type="InterPro" id="IPR013328">
    <property type="entry name" value="6PGD_dom2"/>
</dbReference>
<feature type="domain" description="Glycerol-3-phosphate dehydrogenase NAD-dependent C-terminal" evidence="8">
    <location>
        <begin position="296"/>
        <end position="447"/>
    </location>
</feature>
<dbReference type="InterPro" id="IPR017751">
    <property type="entry name" value="G3P_DH_NAD-dep_euk"/>
</dbReference>
<dbReference type="GO" id="GO:0042803">
    <property type="term" value="F:protein homodimerization activity"/>
    <property type="evidence" value="ECO:0007669"/>
    <property type="project" value="InterPro"/>
</dbReference>
<comment type="catalytic activity">
    <reaction evidence="4 6">
        <text>sn-glycerol 3-phosphate + NAD(+) = dihydroxyacetone phosphate + NADH + H(+)</text>
        <dbReference type="Rhea" id="RHEA:11092"/>
        <dbReference type="ChEBI" id="CHEBI:15378"/>
        <dbReference type="ChEBI" id="CHEBI:57540"/>
        <dbReference type="ChEBI" id="CHEBI:57597"/>
        <dbReference type="ChEBI" id="CHEBI:57642"/>
        <dbReference type="ChEBI" id="CHEBI:57945"/>
        <dbReference type="EC" id="1.1.1.8"/>
    </reaction>
</comment>
<dbReference type="SUPFAM" id="SSF51735">
    <property type="entry name" value="NAD(P)-binding Rossmann-fold domains"/>
    <property type="match status" value="1"/>
</dbReference>
<evidence type="ECO:0000256" key="2">
    <source>
        <dbReference type="ARBA" id="ARBA00023002"/>
    </source>
</evidence>
<dbReference type="EC" id="1.1.1.8" evidence="6"/>
<dbReference type="Gene3D" id="3.40.50.720">
    <property type="entry name" value="NAD(P)-binding Rossmann-like Domain"/>
    <property type="match status" value="1"/>
</dbReference>
<dbReference type="GO" id="GO:0141152">
    <property type="term" value="F:glycerol-3-phosphate dehydrogenase (NAD+) activity"/>
    <property type="evidence" value="ECO:0007669"/>
    <property type="project" value="UniProtKB-UniRule"/>
</dbReference>
<dbReference type="SUPFAM" id="SSF56784">
    <property type="entry name" value="HAD-like"/>
    <property type="match status" value="1"/>
</dbReference>
<evidence type="ECO:0000259" key="7">
    <source>
        <dbReference type="Pfam" id="PF01210"/>
    </source>
</evidence>
<reference evidence="9" key="1">
    <citation type="submission" date="2018-12" db="EMBL/GenBank/DDBJ databases">
        <title>Identification, characterization and expression analysis under abiotic stresses of glycerol-3-phosphate dehydrogenase gene family in Dunaliella salina.</title>
        <authorList>
            <person name="Wu Q."/>
            <person name="Cao Y."/>
        </authorList>
    </citation>
    <scope>NUCLEOTIDE SEQUENCE</scope>
</reference>
<evidence type="ECO:0000256" key="1">
    <source>
        <dbReference type="ARBA" id="ARBA00011009"/>
    </source>
</evidence>
<dbReference type="Gene3D" id="3.40.50.1000">
    <property type="entry name" value="HAD superfamily/HAD-like"/>
    <property type="match status" value="1"/>
</dbReference>
<dbReference type="InterPro" id="IPR036291">
    <property type="entry name" value="NAD(P)-bd_dom_sf"/>
</dbReference>
<dbReference type="InterPro" id="IPR036412">
    <property type="entry name" value="HAD-like_sf"/>
</dbReference>
<evidence type="ECO:0000313" key="9">
    <source>
        <dbReference type="EMBL" id="QDL52596.1"/>
    </source>
</evidence>
<protein>
    <recommendedName>
        <fullName evidence="6">Glycerol-3-phosphate dehydrogenase [NAD(+)]</fullName>
        <ecNumber evidence="6">1.1.1.8</ecNumber>
    </recommendedName>
</protein>
<dbReference type="PRINTS" id="PR00077">
    <property type="entry name" value="GPDHDRGNASE"/>
</dbReference>
<proteinExistence type="evidence at transcript level"/>
<dbReference type="GO" id="GO:0046168">
    <property type="term" value="P:glycerol-3-phosphate catabolic process"/>
    <property type="evidence" value="ECO:0007669"/>
    <property type="project" value="UniProtKB-UniRule"/>
</dbReference>
<dbReference type="Pfam" id="PF07479">
    <property type="entry name" value="NAD_Gly3P_dh_C"/>
    <property type="match status" value="1"/>
</dbReference>
<dbReference type="Pfam" id="PF01210">
    <property type="entry name" value="NAD_Gly3P_dh_N"/>
    <property type="match status" value="1"/>
</dbReference>
<keyword evidence="3 5" id="KW-0520">NAD</keyword>
<dbReference type="AlphaFoldDB" id="A0A515EIT4"/>
<evidence type="ECO:0000256" key="3">
    <source>
        <dbReference type="ARBA" id="ARBA00023027"/>
    </source>
</evidence>